<organism evidence="2 3">
    <name type="scientific">Dissostichus eleginoides</name>
    <name type="common">Patagonian toothfish</name>
    <name type="synonym">Dissostichus amissus</name>
    <dbReference type="NCBI Taxonomy" id="100907"/>
    <lineage>
        <taxon>Eukaryota</taxon>
        <taxon>Metazoa</taxon>
        <taxon>Chordata</taxon>
        <taxon>Craniata</taxon>
        <taxon>Vertebrata</taxon>
        <taxon>Euteleostomi</taxon>
        <taxon>Actinopterygii</taxon>
        <taxon>Neopterygii</taxon>
        <taxon>Teleostei</taxon>
        <taxon>Neoteleostei</taxon>
        <taxon>Acanthomorphata</taxon>
        <taxon>Eupercaria</taxon>
        <taxon>Perciformes</taxon>
        <taxon>Notothenioidei</taxon>
        <taxon>Nototheniidae</taxon>
        <taxon>Dissostichus</taxon>
    </lineage>
</organism>
<evidence type="ECO:0000256" key="1">
    <source>
        <dbReference type="SAM" id="SignalP"/>
    </source>
</evidence>
<proteinExistence type="predicted"/>
<accession>A0AAD9F0H3</accession>
<dbReference type="Proteomes" id="UP001228049">
    <property type="component" value="Unassembled WGS sequence"/>
</dbReference>
<comment type="caution">
    <text evidence="2">The sequence shown here is derived from an EMBL/GenBank/DDBJ whole genome shotgun (WGS) entry which is preliminary data.</text>
</comment>
<gene>
    <name evidence="2" type="ORF">KUDE01_029026</name>
</gene>
<sequence>MVRILVSIIMACSFNLPGTCISERQHTQALAEALGHPDSLIYCVYHFMVCRPRDGSSTCADDSLTLDRLWCHTIPPTVHLSPTLRSTGAGLIHNKTMMHVFQSAAFRVSFWGAEDVGATRPLFALSCPGSDLFALWDGESVKEMEGWRGEEALHLYKVSGTIQARRL</sequence>
<evidence type="ECO:0000313" key="2">
    <source>
        <dbReference type="EMBL" id="KAK1888243.1"/>
    </source>
</evidence>
<feature type="chain" id="PRO_5041899683" evidence="1">
    <location>
        <begin position="23"/>
        <end position="167"/>
    </location>
</feature>
<keyword evidence="3" id="KW-1185">Reference proteome</keyword>
<dbReference type="EMBL" id="JASDAP010000018">
    <property type="protein sequence ID" value="KAK1888243.1"/>
    <property type="molecule type" value="Genomic_DNA"/>
</dbReference>
<keyword evidence="1" id="KW-0732">Signal</keyword>
<reference evidence="2" key="1">
    <citation type="submission" date="2023-04" db="EMBL/GenBank/DDBJ databases">
        <title>Chromosome-level genome of Chaenocephalus aceratus.</title>
        <authorList>
            <person name="Park H."/>
        </authorList>
    </citation>
    <scope>NUCLEOTIDE SEQUENCE</scope>
    <source>
        <strain evidence="2">DE</strain>
        <tissue evidence="2">Muscle</tissue>
    </source>
</reference>
<name>A0AAD9F0H3_DISEL</name>
<dbReference type="AlphaFoldDB" id="A0AAD9F0H3"/>
<feature type="signal peptide" evidence="1">
    <location>
        <begin position="1"/>
        <end position="22"/>
    </location>
</feature>
<evidence type="ECO:0000313" key="3">
    <source>
        <dbReference type="Proteomes" id="UP001228049"/>
    </source>
</evidence>
<protein>
    <submittedName>
        <fullName evidence="2">Pentatricopeptide repeat-containing protein 2 mitochondrial</fullName>
    </submittedName>
</protein>